<accession>A0A2T5JDT2</accession>
<evidence type="ECO:0000256" key="3">
    <source>
        <dbReference type="ARBA" id="ARBA00022692"/>
    </source>
</evidence>
<dbReference type="Pfam" id="PF06271">
    <property type="entry name" value="RDD"/>
    <property type="match status" value="1"/>
</dbReference>
<feature type="transmembrane region" description="Helical" evidence="6">
    <location>
        <begin position="65"/>
        <end position="83"/>
    </location>
</feature>
<dbReference type="EMBL" id="QAOQ01000002">
    <property type="protein sequence ID" value="PTQ99924.1"/>
    <property type="molecule type" value="Genomic_DNA"/>
</dbReference>
<dbReference type="RefSeq" id="WP_107827828.1">
    <property type="nucleotide sequence ID" value="NZ_CP160205.1"/>
</dbReference>
<reference evidence="8 9" key="1">
    <citation type="submission" date="2018-04" db="EMBL/GenBank/DDBJ databases">
        <title>Genomic Encyclopedia of Archaeal and Bacterial Type Strains, Phase II (KMG-II): from individual species to whole genera.</title>
        <authorList>
            <person name="Goeker M."/>
        </authorList>
    </citation>
    <scope>NUCLEOTIDE SEQUENCE [LARGE SCALE GENOMIC DNA]</scope>
    <source>
        <strain evidence="8 9">DSM 26809</strain>
    </source>
</reference>
<evidence type="ECO:0000256" key="6">
    <source>
        <dbReference type="SAM" id="Phobius"/>
    </source>
</evidence>
<proteinExistence type="predicted"/>
<dbReference type="InterPro" id="IPR051791">
    <property type="entry name" value="Pra-immunoreactive"/>
</dbReference>
<evidence type="ECO:0000256" key="5">
    <source>
        <dbReference type="ARBA" id="ARBA00023136"/>
    </source>
</evidence>
<organism evidence="8 9">
    <name type="scientific">Mucilaginibacter yixingensis</name>
    <dbReference type="NCBI Taxonomy" id="1295612"/>
    <lineage>
        <taxon>Bacteria</taxon>
        <taxon>Pseudomonadati</taxon>
        <taxon>Bacteroidota</taxon>
        <taxon>Sphingobacteriia</taxon>
        <taxon>Sphingobacteriales</taxon>
        <taxon>Sphingobacteriaceae</taxon>
        <taxon>Mucilaginibacter</taxon>
    </lineage>
</organism>
<protein>
    <submittedName>
        <fullName evidence="8">RDD family protein</fullName>
    </submittedName>
</protein>
<dbReference type="OrthoDB" id="762068at2"/>
<evidence type="ECO:0000256" key="4">
    <source>
        <dbReference type="ARBA" id="ARBA00022989"/>
    </source>
</evidence>
<feature type="transmembrane region" description="Helical" evidence="6">
    <location>
        <begin position="95"/>
        <end position="117"/>
    </location>
</feature>
<dbReference type="PANTHER" id="PTHR36115">
    <property type="entry name" value="PROLINE-RICH ANTIGEN HOMOLOG-RELATED"/>
    <property type="match status" value="1"/>
</dbReference>
<evidence type="ECO:0000313" key="8">
    <source>
        <dbReference type="EMBL" id="PTQ99924.1"/>
    </source>
</evidence>
<dbReference type="AlphaFoldDB" id="A0A2T5JDT2"/>
<keyword evidence="9" id="KW-1185">Reference proteome</keyword>
<evidence type="ECO:0000256" key="1">
    <source>
        <dbReference type="ARBA" id="ARBA00004651"/>
    </source>
</evidence>
<keyword evidence="5 6" id="KW-0472">Membrane</keyword>
<evidence type="ECO:0000313" key="9">
    <source>
        <dbReference type="Proteomes" id="UP000244168"/>
    </source>
</evidence>
<gene>
    <name evidence="8" type="ORF">C8P68_102754</name>
</gene>
<name>A0A2T5JDT2_9SPHI</name>
<keyword evidence="2" id="KW-1003">Cell membrane</keyword>
<feature type="transmembrane region" description="Helical" evidence="6">
    <location>
        <begin position="7"/>
        <end position="24"/>
    </location>
</feature>
<feature type="transmembrane region" description="Helical" evidence="6">
    <location>
        <begin position="137"/>
        <end position="157"/>
    </location>
</feature>
<dbReference type="Proteomes" id="UP000244168">
    <property type="component" value="Unassembled WGS sequence"/>
</dbReference>
<sequence length="325" mass="36866">MQAKPSFKYFIIVFSLIVGVWSVYNDLIWTTHDFKIGDLKQLFSPLNLQLSFGSKAVGRVNGLNQVNGIFDFLLILGAIGFAINGERQIRLLRFVYSLIFGCNVVSILRLVLFFVLFRPMMGNKAPVITTDRMIGDAEFLAMECAWLVVSFLILRYFNRTRDVAVELHEQEDGEQVGIYIEASKGTRFMHNLIDNLTIILIFSDLQKTFEGLVSHGASAANSNEDVGTVLLTQVFFLVCAWIYFAIYEAIFGITPAKTLTGTRVVDDESRTPQFKTIAIRSLSRLVPFDSISFFMDRGWHDKWSDTYVVMEEIVETDEQISTPQA</sequence>
<feature type="domain" description="RDD" evidence="7">
    <location>
        <begin position="184"/>
        <end position="294"/>
    </location>
</feature>
<comment type="subcellular location">
    <subcellularLocation>
        <location evidence="1">Cell membrane</location>
        <topology evidence="1">Multi-pass membrane protein</topology>
    </subcellularLocation>
</comment>
<dbReference type="InterPro" id="IPR010432">
    <property type="entry name" value="RDD"/>
</dbReference>
<keyword evidence="3 6" id="KW-0812">Transmembrane</keyword>
<comment type="caution">
    <text evidence="8">The sequence shown here is derived from an EMBL/GenBank/DDBJ whole genome shotgun (WGS) entry which is preliminary data.</text>
</comment>
<evidence type="ECO:0000256" key="2">
    <source>
        <dbReference type="ARBA" id="ARBA00022475"/>
    </source>
</evidence>
<keyword evidence="4 6" id="KW-1133">Transmembrane helix</keyword>
<dbReference type="PANTHER" id="PTHR36115:SF4">
    <property type="entry name" value="MEMBRANE PROTEIN"/>
    <property type="match status" value="1"/>
</dbReference>
<evidence type="ECO:0000259" key="7">
    <source>
        <dbReference type="Pfam" id="PF06271"/>
    </source>
</evidence>
<dbReference type="GO" id="GO:0005886">
    <property type="term" value="C:plasma membrane"/>
    <property type="evidence" value="ECO:0007669"/>
    <property type="project" value="UniProtKB-SubCell"/>
</dbReference>
<feature type="transmembrane region" description="Helical" evidence="6">
    <location>
        <begin position="226"/>
        <end position="247"/>
    </location>
</feature>